<protein>
    <recommendedName>
        <fullName evidence="2">Pyrrolo-quinoline quinone repeat domain-containing protein</fullName>
    </recommendedName>
</protein>
<dbReference type="SUPFAM" id="SSF50998">
    <property type="entry name" value="Quinoprotein alcohol dehydrogenase-like"/>
    <property type="match status" value="2"/>
</dbReference>
<dbReference type="InterPro" id="IPR018391">
    <property type="entry name" value="PQQ_b-propeller_rpt"/>
</dbReference>
<dbReference type="SMART" id="SM00564">
    <property type="entry name" value="PQQ"/>
    <property type="match status" value="5"/>
</dbReference>
<comment type="caution">
    <text evidence="3">The sequence shown here is derived from an EMBL/GenBank/DDBJ whole genome shotgun (WGS) entry which is preliminary data.</text>
</comment>
<dbReference type="PANTHER" id="PTHR34512:SF30">
    <property type="entry name" value="OUTER MEMBRANE PROTEIN ASSEMBLY FACTOR BAMB"/>
    <property type="match status" value="1"/>
</dbReference>
<evidence type="ECO:0000259" key="2">
    <source>
        <dbReference type="Pfam" id="PF13360"/>
    </source>
</evidence>
<feature type="domain" description="Pyrrolo-quinoline quinone repeat" evidence="2">
    <location>
        <begin position="274"/>
        <end position="468"/>
    </location>
</feature>
<dbReference type="InterPro" id="IPR011047">
    <property type="entry name" value="Quinoprotein_ADH-like_sf"/>
</dbReference>
<dbReference type="PROSITE" id="PS51257">
    <property type="entry name" value="PROKAR_LIPOPROTEIN"/>
    <property type="match status" value="1"/>
</dbReference>
<gene>
    <name evidence="3" type="ORF">GCM10011487_63550</name>
</gene>
<sequence length="545" mass="57715">MDFSRATAGVLSGLLFAACGGGSGSGGSSPPPSSSPPPTPQQPAPEPTVQVSVTSGNVDLDLAEGDAFPVKVAATWSATNLPSASSVYFQIADASSRFQIHAPQLATAGSDFTIETAPDVGPGTYEGTLTVRACKDSACAQTYAGTSGSITYALRVSAVADWETHQRDAGHTGYVPIWLNASKFAEAWRWQRPADGEPIGGINAVVTSDKTVYLSKDVYFGEGALIALNEEDGLETWRVSFGSVPALGPPAVKGGNVYVATTGHQDTFLWRFNADTGAFLGKSAFAGQWPHTLNPTVFEDRVYVGAGYYGGITYSFSTLDGAAVWEYASGGAWDLFTPAVNEQYVYHYNGASLHVVDKVTGVAAHTIADPFGGSSGYAYHGSPMLGSRNNVLAYAGGAFSGRASSSAEHYDQRVLSSFDVSANMRYEWSTSYAYLTAPAIADETIYVARNSPMSLDAIDETTGQIVWSWKPEGQGDSSFHRNIVVTRNLLFVSTDVAVYALDLETREVRWRYPQPGMLAISADRTLYIATGATASDGGLVAVKLQ</sequence>
<dbReference type="PANTHER" id="PTHR34512">
    <property type="entry name" value="CELL SURFACE PROTEIN"/>
    <property type="match status" value="1"/>
</dbReference>
<reference evidence="4" key="1">
    <citation type="submission" date="2020-01" db="EMBL/GenBank/DDBJ databases">
        <title>'Steroidobacter agaridevorans' sp. nov., agar-degrading bacteria isolated from rhizosphere soils.</title>
        <authorList>
            <person name="Ikenaga M."/>
            <person name="Kataoka M."/>
            <person name="Murouchi A."/>
            <person name="Katsuragi S."/>
            <person name="Sakai M."/>
        </authorList>
    </citation>
    <scope>NUCLEOTIDE SEQUENCE [LARGE SCALE GENOMIC DNA]</scope>
    <source>
        <strain evidence="4">YU21-B</strain>
    </source>
</reference>
<accession>A0A829YM24</accession>
<evidence type="ECO:0000256" key="1">
    <source>
        <dbReference type="SAM" id="MobiDB-lite"/>
    </source>
</evidence>
<dbReference type="EMBL" id="BLJN01000008">
    <property type="protein sequence ID" value="GFE84355.1"/>
    <property type="molecule type" value="Genomic_DNA"/>
</dbReference>
<proteinExistence type="predicted"/>
<dbReference type="RefSeq" id="WP_161815938.1">
    <property type="nucleotide sequence ID" value="NZ_BLJN01000008.1"/>
</dbReference>
<dbReference type="Gene3D" id="2.130.10.10">
    <property type="entry name" value="YVTN repeat-like/Quinoprotein amine dehydrogenase"/>
    <property type="match status" value="2"/>
</dbReference>
<dbReference type="Proteomes" id="UP000445000">
    <property type="component" value="Unassembled WGS sequence"/>
</dbReference>
<dbReference type="InterPro" id="IPR002372">
    <property type="entry name" value="PQQ_rpt_dom"/>
</dbReference>
<organism evidence="3 4">
    <name type="scientific">Steroidobacter agaridevorans</name>
    <dbReference type="NCBI Taxonomy" id="2695856"/>
    <lineage>
        <taxon>Bacteria</taxon>
        <taxon>Pseudomonadati</taxon>
        <taxon>Pseudomonadota</taxon>
        <taxon>Gammaproteobacteria</taxon>
        <taxon>Steroidobacterales</taxon>
        <taxon>Steroidobacteraceae</taxon>
        <taxon>Steroidobacter</taxon>
    </lineage>
</organism>
<evidence type="ECO:0000313" key="4">
    <source>
        <dbReference type="Proteomes" id="UP000445000"/>
    </source>
</evidence>
<name>A0A829YM24_9GAMM</name>
<keyword evidence="4" id="KW-1185">Reference proteome</keyword>
<dbReference type="InterPro" id="IPR015943">
    <property type="entry name" value="WD40/YVTN_repeat-like_dom_sf"/>
</dbReference>
<feature type="compositionally biased region" description="Pro residues" evidence="1">
    <location>
        <begin position="29"/>
        <end position="46"/>
    </location>
</feature>
<dbReference type="Pfam" id="PF13360">
    <property type="entry name" value="PQQ_2"/>
    <property type="match status" value="1"/>
</dbReference>
<dbReference type="AlphaFoldDB" id="A0A829YM24"/>
<feature type="region of interest" description="Disordered" evidence="1">
    <location>
        <begin position="21"/>
        <end position="49"/>
    </location>
</feature>
<evidence type="ECO:0000313" key="3">
    <source>
        <dbReference type="EMBL" id="GFE84355.1"/>
    </source>
</evidence>